<accession>A0ABU3BAJ6</accession>
<keyword evidence="3" id="KW-1185">Reference proteome</keyword>
<dbReference type="EMBL" id="JAVRHY010000015">
    <property type="protein sequence ID" value="MDT0619492.1"/>
    <property type="molecule type" value="Genomic_DNA"/>
</dbReference>
<keyword evidence="1" id="KW-0472">Membrane</keyword>
<name>A0ABU3BAJ6_9GAMM</name>
<evidence type="ECO:0000256" key="1">
    <source>
        <dbReference type="SAM" id="Phobius"/>
    </source>
</evidence>
<dbReference type="Proteomes" id="UP001259982">
    <property type="component" value="Unassembled WGS sequence"/>
</dbReference>
<proteinExistence type="predicted"/>
<protein>
    <recommendedName>
        <fullName evidence="4">DUF2834 domain-containing protein</fullName>
    </recommendedName>
</protein>
<feature type="transmembrane region" description="Helical" evidence="1">
    <location>
        <begin position="85"/>
        <end position="103"/>
    </location>
</feature>
<organism evidence="2 3">
    <name type="scientific">Spectribacter acetivorans</name>
    <dbReference type="NCBI Taxonomy" id="3075603"/>
    <lineage>
        <taxon>Bacteria</taxon>
        <taxon>Pseudomonadati</taxon>
        <taxon>Pseudomonadota</taxon>
        <taxon>Gammaproteobacteria</taxon>
        <taxon>Salinisphaerales</taxon>
        <taxon>Salinisphaeraceae</taxon>
        <taxon>Spectribacter</taxon>
    </lineage>
</organism>
<feature type="transmembrane region" description="Helical" evidence="1">
    <location>
        <begin position="18"/>
        <end position="44"/>
    </location>
</feature>
<keyword evidence="1" id="KW-0812">Transmembrane</keyword>
<evidence type="ECO:0008006" key="4">
    <source>
        <dbReference type="Google" id="ProtNLM"/>
    </source>
</evidence>
<comment type="caution">
    <text evidence="2">The sequence shown here is derived from an EMBL/GenBank/DDBJ whole genome shotgun (WGS) entry which is preliminary data.</text>
</comment>
<gene>
    <name evidence="2" type="ORF">RM531_13520</name>
</gene>
<evidence type="ECO:0000313" key="2">
    <source>
        <dbReference type="EMBL" id="MDT0619492.1"/>
    </source>
</evidence>
<evidence type="ECO:0000313" key="3">
    <source>
        <dbReference type="Proteomes" id="UP001259982"/>
    </source>
</evidence>
<dbReference type="RefSeq" id="WP_311659957.1">
    <property type="nucleotide sequence ID" value="NZ_JAVRHY010000015.1"/>
</dbReference>
<feature type="transmembrane region" description="Helical" evidence="1">
    <location>
        <begin position="56"/>
        <end position="73"/>
    </location>
</feature>
<sequence>MLVHAHSLMENDMDWKKWLLLLVLVDFLAITGYAMMQVGYLGIWQAGLSDWGSMQILADLVIAAGLICVWMVADARARGANPWPYVAVTLTGGMLGPLLYLLLRPSTAARGAAASAAAGRA</sequence>
<reference evidence="2 3" key="1">
    <citation type="submission" date="2023-09" db="EMBL/GenBank/DDBJ databases">
        <authorList>
            <person name="Rey-Velasco X."/>
        </authorList>
    </citation>
    <scope>NUCLEOTIDE SEQUENCE [LARGE SCALE GENOMIC DNA]</scope>
    <source>
        <strain evidence="2 3">P385</strain>
    </source>
</reference>
<keyword evidence="1" id="KW-1133">Transmembrane helix</keyword>